<comment type="caution">
    <text evidence="1">The sequence shown here is derived from an EMBL/GenBank/DDBJ whole genome shotgun (WGS) entry which is preliminary data.</text>
</comment>
<dbReference type="EMBL" id="LAZR01002325">
    <property type="protein sequence ID" value="KKN31490.1"/>
    <property type="molecule type" value="Genomic_DNA"/>
</dbReference>
<protein>
    <submittedName>
        <fullName evidence="1">Uncharacterized protein</fullName>
    </submittedName>
</protein>
<reference evidence="1" key="1">
    <citation type="journal article" date="2015" name="Nature">
        <title>Complex archaea that bridge the gap between prokaryotes and eukaryotes.</title>
        <authorList>
            <person name="Spang A."/>
            <person name="Saw J.H."/>
            <person name="Jorgensen S.L."/>
            <person name="Zaremba-Niedzwiedzka K."/>
            <person name="Martijn J."/>
            <person name="Lind A.E."/>
            <person name="van Eijk R."/>
            <person name="Schleper C."/>
            <person name="Guy L."/>
            <person name="Ettema T.J."/>
        </authorList>
    </citation>
    <scope>NUCLEOTIDE SEQUENCE</scope>
</reference>
<organism evidence="1">
    <name type="scientific">marine sediment metagenome</name>
    <dbReference type="NCBI Taxonomy" id="412755"/>
    <lineage>
        <taxon>unclassified sequences</taxon>
        <taxon>metagenomes</taxon>
        <taxon>ecological metagenomes</taxon>
    </lineage>
</organism>
<evidence type="ECO:0000313" key="1">
    <source>
        <dbReference type="EMBL" id="KKN31490.1"/>
    </source>
</evidence>
<sequence length="144" mass="15507">MPTKKPYRVSVRLKQHDKPTRRVPPDGTIVGRAALVVVTTTDGMSILGDIDVLASEQDGEDVRDTANGLAMWLALGAHLAERSTNAFEQFFFQSVLGVAGAILEDPEGTLQLRQLVDTVQDIFGKVGEAALVEQAKKTSTEGTN</sequence>
<dbReference type="AlphaFoldDB" id="A0A0F9PI35"/>
<name>A0A0F9PI35_9ZZZZ</name>
<accession>A0A0F9PI35</accession>
<gene>
    <name evidence="1" type="ORF">LCGC14_0823630</name>
</gene>
<proteinExistence type="predicted"/>